<organism evidence="2 3">
    <name type="scientific">Candidatus Shapirobacteria bacterium CG08_land_8_20_14_0_20_39_18</name>
    <dbReference type="NCBI Taxonomy" id="1974883"/>
    <lineage>
        <taxon>Bacteria</taxon>
        <taxon>Candidatus Shapironibacteriota</taxon>
    </lineage>
</organism>
<proteinExistence type="predicted"/>
<gene>
    <name evidence="2" type="ORF">COT44_02855</name>
</gene>
<comment type="caution">
    <text evidence="2">The sequence shown here is derived from an EMBL/GenBank/DDBJ whole genome shotgun (WGS) entry which is preliminary data.</text>
</comment>
<keyword evidence="1" id="KW-1133">Transmembrane helix</keyword>
<dbReference type="EMBL" id="PEYO01000016">
    <property type="protein sequence ID" value="PIU03542.1"/>
    <property type="molecule type" value="Genomic_DNA"/>
</dbReference>
<accession>A0A2M6XCZ3</accession>
<protein>
    <submittedName>
        <fullName evidence="2">Uncharacterized protein</fullName>
    </submittedName>
</protein>
<dbReference type="AlphaFoldDB" id="A0A2M6XCZ3"/>
<evidence type="ECO:0000313" key="2">
    <source>
        <dbReference type="EMBL" id="PIU03542.1"/>
    </source>
</evidence>
<name>A0A2M6XCZ3_9BACT</name>
<evidence type="ECO:0000313" key="3">
    <source>
        <dbReference type="Proteomes" id="UP000228996"/>
    </source>
</evidence>
<keyword evidence="1" id="KW-0812">Transmembrane</keyword>
<dbReference type="Proteomes" id="UP000228996">
    <property type="component" value="Unassembled WGS sequence"/>
</dbReference>
<evidence type="ECO:0000256" key="1">
    <source>
        <dbReference type="SAM" id="Phobius"/>
    </source>
</evidence>
<reference evidence="3" key="1">
    <citation type="submission" date="2017-09" db="EMBL/GenBank/DDBJ databases">
        <title>Depth-based differentiation of microbial function through sediment-hosted aquifers and enrichment of novel symbionts in the deep terrestrial subsurface.</title>
        <authorList>
            <person name="Probst A.J."/>
            <person name="Ladd B."/>
            <person name="Jarett J.K."/>
            <person name="Geller-Mcgrath D.E."/>
            <person name="Sieber C.M.K."/>
            <person name="Emerson J.B."/>
            <person name="Anantharaman K."/>
            <person name="Thomas B.C."/>
            <person name="Malmstrom R."/>
            <person name="Stieglmeier M."/>
            <person name="Klingl A."/>
            <person name="Woyke T."/>
            <person name="Ryan C.M."/>
            <person name="Banfield J.F."/>
        </authorList>
    </citation>
    <scope>NUCLEOTIDE SEQUENCE [LARGE SCALE GENOMIC DNA]</scope>
</reference>
<feature type="transmembrane region" description="Helical" evidence="1">
    <location>
        <begin position="20"/>
        <end position="46"/>
    </location>
</feature>
<keyword evidence="1" id="KW-0472">Membrane</keyword>
<sequence length="85" mass="9299">MVGLVGLLAASYLAWPRAILAVLSIIGLMVIVVVVIAIMICAVVFLDKIGDDIKYRASHFTTVQVITAWIMAQKHKVCPYIKVTD</sequence>